<dbReference type="AlphaFoldDB" id="A0AAN6VGC6"/>
<accession>A0AAN6VGC6</accession>
<gene>
    <name evidence="1" type="ORF">C8A00DRAFT_36370</name>
</gene>
<organism evidence="1 2">
    <name type="scientific">Chaetomidium leptoderma</name>
    <dbReference type="NCBI Taxonomy" id="669021"/>
    <lineage>
        <taxon>Eukaryota</taxon>
        <taxon>Fungi</taxon>
        <taxon>Dikarya</taxon>
        <taxon>Ascomycota</taxon>
        <taxon>Pezizomycotina</taxon>
        <taxon>Sordariomycetes</taxon>
        <taxon>Sordariomycetidae</taxon>
        <taxon>Sordariales</taxon>
        <taxon>Chaetomiaceae</taxon>
        <taxon>Chaetomidium</taxon>
    </lineage>
</organism>
<dbReference type="Proteomes" id="UP001302745">
    <property type="component" value="Unassembled WGS sequence"/>
</dbReference>
<evidence type="ECO:0000313" key="2">
    <source>
        <dbReference type="Proteomes" id="UP001302745"/>
    </source>
</evidence>
<dbReference type="EMBL" id="MU857039">
    <property type="protein sequence ID" value="KAK4150988.1"/>
    <property type="molecule type" value="Genomic_DNA"/>
</dbReference>
<reference evidence="1" key="2">
    <citation type="submission" date="2023-05" db="EMBL/GenBank/DDBJ databases">
        <authorList>
            <consortium name="Lawrence Berkeley National Laboratory"/>
            <person name="Steindorff A."/>
            <person name="Hensen N."/>
            <person name="Bonometti L."/>
            <person name="Westerberg I."/>
            <person name="Brannstrom I.O."/>
            <person name="Guillou S."/>
            <person name="Cros-Aarteil S."/>
            <person name="Calhoun S."/>
            <person name="Haridas S."/>
            <person name="Kuo A."/>
            <person name="Mondo S."/>
            <person name="Pangilinan J."/>
            <person name="Riley R."/>
            <person name="Labutti K."/>
            <person name="Andreopoulos B."/>
            <person name="Lipzen A."/>
            <person name="Chen C."/>
            <person name="Yanf M."/>
            <person name="Daum C."/>
            <person name="Ng V."/>
            <person name="Clum A."/>
            <person name="Ohm R."/>
            <person name="Martin F."/>
            <person name="Silar P."/>
            <person name="Natvig D."/>
            <person name="Lalanne C."/>
            <person name="Gautier V."/>
            <person name="Ament-Velasquez S.L."/>
            <person name="Kruys A."/>
            <person name="Hutchinson M.I."/>
            <person name="Powell A.J."/>
            <person name="Barry K."/>
            <person name="Miller A.N."/>
            <person name="Grigoriev I.V."/>
            <person name="Debuchy R."/>
            <person name="Gladieux P."/>
            <person name="Thoren M.H."/>
            <person name="Johannesson H."/>
        </authorList>
    </citation>
    <scope>NUCLEOTIDE SEQUENCE</scope>
    <source>
        <strain evidence="1">CBS 538.74</strain>
    </source>
</reference>
<reference evidence="1" key="1">
    <citation type="journal article" date="2023" name="Mol. Phylogenet. Evol.">
        <title>Genome-scale phylogeny and comparative genomics of the fungal order Sordariales.</title>
        <authorList>
            <person name="Hensen N."/>
            <person name="Bonometti L."/>
            <person name="Westerberg I."/>
            <person name="Brannstrom I.O."/>
            <person name="Guillou S."/>
            <person name="Cros-Aarteil S."/>
            <person name="Calhoun S."/>
            <person name="Haridas S."/>
            <person name="Kuo A."/>
            <person name="Mondo S."/>
            <person name="Pangilinan J."/>
            <person name="Riley R."/>
            <person name="LaButti K."/>
            <person name="Andreopoulos B."/>
            <person name="Lipzen A."/>
            <person name="Chen C."/>
            <person name="Yan M."/>
            <person name="Daum C."/>
            <person name="Ng V."/>
            <person name="Clum A."/>
            <person name="Steindorff A."/>
            <person name="Ohm R.A."/>
            <person name="Martin F."/>
            <person name="Silar P."/>
            <person name="Natvig D.O."/>
            <person name="Lalanne C."/>
            <person name="Gautier V."/>
            <person name="Ament-Velasquez S.L."/>
            <person name="Kruys A."/>
            <person name="Hutchinson M.I."/>
            <person name="Powell A.J."/>
            <person name="Barry K."/>
            <person name="Miller A.N."/>
            <person name="Grigoriev I.V."/>
            <person name="Debuchy R."/>
            <person name="Gladieux P."/>
            <person name="Hiltunen Thoren M."/>
            <person name="Johannesson H."/>
        </authorList>
    </citation>
    <scope>NUCLEOTIDE SEQUENCE</scope>
    <source>
        <strain evidence="1">CBS 538.74</strain>
    </source>
</reference>
<comment type="caution">
    <text evidence="1">The sequence shown here is derived from an EMBL/GenBank/DDBJ whole genome shotgun (WGS) entry which is preliminary data.</text>
</comment>
<protein>
    <submittedName>
        <fullName evidence="1">Uncharacterized protein</fullName>
    </submittedName>
</protein>
<proteinExistence type="predicted"/>
<name>A0AAN6VGC6_9PEZI</name>
<evidence type="ECO:0000313" key="1">
    <source>
        <dbReference type="EMBL" id="KAK4150988.1"/>
    </source>
</evidence>
<sequence>MAPTNLTLRSALAAQFSLIPEGRAVQPEIRLPFAPDNVRGLAAAVSKPLRVLAAAGETLAFDVRTFLVNGLAEKEETTAVLFVRAAHHYANSLICSPYNQIKSMLSDDVIETQPTLREQLDKTAAAIASLNYSMKKLRTAIETAMWEWSPTFLATVDLVPSASPYQLLFEALFAREDIAGKLFAQDDRTLLLSLRDMELFSLVANPMKLNKRPSSIGDGRPTMVFASIYEETN</sequence>
<keyword evidence="2" id="KW-1185">Reference proteome</keyword>
<feature type="non-terminal residue" evidence="1">
    <location>
        <position position="233"/>
    </location>
</feature>